<dbReference type="OMA" id="DIRHALY"/>
<feature type="region of interest" description="Disordered" evidence="1">
    <location>
        <begin position="181"/>
        <end position="211"/>
    </location>
</feature>
<evidence type="ECO:0000313" key="3">
    <source>
        <dbReference type="Proteomes" id="UP000027135"/>
    </source>
</evidence>
<feature type="compositionally biased region" description="Low complexity" evidence="1">
    <location>
        <begin position="1"/>
        <end position="10"/>
    </location>
</feature>
<evidence type="ECO:0000313" key="2">
    <source>
        <dbReference type="EMBL" id="KDR07203.1"/>
    </source>
</evidence>
<gene>
    <name evidence="2" type="ORF">L798_02889</name>
</gene>
<dbReference type="eggNOG" id="ENOG502QS2Y">
    <property type="taxonomic scope" value="Eukaryota"/>
</dbReference>
<name>A0A067QTL7_ZOONE</name>
<keyword evidence="3" id="KW-1185">Reference proteome</keyword>
<accession>A0A067QTL7</accession>
<reference evidence="2 3" key="1">
    <citation type="journal article" date="2014" name="Nat. Commun.">
        <title>Molecular traces of alternative social organization in a termite genome.</title>
        <authorList>
            <person name="Terrapon N."/>
            <person name="Li C."/>
            <person name="Robertson H.M."/>
            <person name="Ji L."/>
            <person name="Meng X."/>
            <person name="Booth W."/>
            <person name="Chen Z."/>
            <person name="Childers C.P."/>
            <person name="Glastad K.M."/>
            <person name="Gokhale K."/>
            <person name="Gowin J."/>
            <person name="Gronenberg W."/>
            <person name="Hermansen R.A."/>
            <person name="Hu H."/>
            <person name="Hunt B.G."/>
            <person name="Huylmans A.K."/>
            <person name="Khalil S.M."/>
            <person name="Mitchell R.D."/>
            <person name="Munoz-Torres M.C."/>
            <person name="Mustard J.A."/>
            <person name="Pan H."/>
            <person name="Reese J.T."/>
            <person name="Scharf M.E."/>
            <person name="Sun F."/>
            <person name="Vogel H."/>
            <person name="Xiao J."/>
            <person name="Yang W."/>
            <person name="Yang Z."/>
            <person name="Yang Z."/>
            <person name="Zhou J."/>
            <person name="Zhu J."/>
            <person name="Brent C.S."/>
            <person name="Elsik C.G."/>
            <person name="Goodisman M.A."/>
            <person name="Liberles D.A."/>
            <person name="Roe R.M."/>
            <person name="Vargo E.L."/>
            <person name="Vilcinskas A."/>
            <person name="Wang J."/>
            <person name="Bornberg-Bauer E."/>
            <person name="Korb J."/>
            <person name="Zhang G."/>
            <person name="Liebig J."/>
        </authorList>
    </citation>
    <scope>NUCLEOTIDE SEQUENCE [LARGE SCALE GENOMIC DNA]</scope>
    <source>
        <tissue evidence="2">Whole organism</tissue>
    </source>
</reference>
<protein>
    <submittedName>
        <fullName evidence="2">Uncharacterized protein</fullName>
    </submittedName>
</protein>
<evidence type="ECO:0000256" key="1">
    <source>
        <dbReference type="SAM" id="MobiDB-lite"/>
    </source>
</evidence>
<dbReference type="OrthoDB" id="6657230at2759"/>
<dbReference type="InParanoid" id="A0A067QTL7"/>
<dbReference type="AlphaFoldDB" id="A0A067QTL7"/>
<dbReference type="EMBL" id="KK853497">
    <property type="protein sequence ID" value="KDR07203.1"/>
    <property type="molecule type" value="Genomic_DNA"/>
</dbReference>
<sequence>MSSIGGASSDAADKHETTGETGKMIRLNQPDATWGEQLLKAAADLAGTDHDGSDSELSDTDNFLTKGAFLLTPSHELSMEKASSICEKMNFKGQFSLTKTATGILFKFSHPEDYQAVFKKGFHKVTNARFYKKVPIPCRPQKTFTVFALEIPEDIPEEDIRHSMYKFNSVVEVIRLPKDTGIGGPSGTGSTTIEKSNSANPGTAADKTSGGLPVIVPPPPLVRVTLASLEEYNILLQNGLDFYGATFFPTEAAVSTSAVRTSGRKSVLGNRVFDVVTTSGQRVRDMLPVFDAAGFSKIPPPAIKTIKPRRAN</sequence>
<dbReference type="Proteomes" id="UP000027135">
    <property type="component" value="Unassembled WGS sequence"/>
</dbReference>
<feature type="region of interest" description="Disordered" evidence="1">
    <location>
        <begin position="1"/>
        <end position="27"/>
    </location>
</feature>
<proteinExistence type="predicted"/>
<organism evidence="2 3">
    <name type="scientific">Zootermopsis nevadensis</name>
    <name type="common">Dampwood termite</name>
    <dbReference type="NCBI Taxonomy" id="136037"/>
    <lineage>
        <taxon>Eukaryota</taxon>
        <taxon>Metazoa</taxon>
        <taxon>Ecdysozoa</taxon>
        <taxon>Arthropoda</taxon>
        <taxon>Hexapoda</taxon>
        <taxon>Insecta</taxon>
        <taxon>Pterygota</taxon>
        <taxon>Neoptera</taxon>
        <taxon>Polyneoptera</taxon>
        <taxon>Dictyoptera</taxon>
        <taxon>Blattodea</taxon>
        <taxon>Blattoidea</taxon>
        <taxon>Termitoidae</taxon>
        <taxon>Termopsidae</taxon>
        <taxon>Zootermopsis</taxon>
    </lineage>
</organism>
<dbReference type="FunCoup" id="A0A067QTL7">
    <property type="interactions" value="1"/>
</dbReference>